<keyword evidence="3" id="KW-1185">Reference proteome</keyword>
<keyword evidence="1" id="KW-0472">Membrane</keyword>
<dbReference type="Proteomes" id="UP000526184">
    <property type="component" value="Unassembled WGS sequence"/>
</dbReference>
<sequence length="83" mass="9913">MIILLWLYYSKLYILGSLLITFILNKVTNKLYLPPLIINMVAVILLFIIPYQDRTYAMYFNYMPTVVTSALLNLIIYLLRKYR</sequence>
<keyword evidence="1" id="KW-1133">Transmembrane helix</keyword>
<evidence type="ECO:0000313" key="2">
    <source>
        <dbReference type="EMBL" id="NYV28344.1"/>
    </source>
</evidence>
<proteinExistence type="predicted"/>
<feature type="transmembrane region" description="Helical" evidence="1">
    <location>
        <begin position="31"/>
        <end position="51"/>
    </location>
</feature>
<feature type="transmembrane region" description="Helical" evidence="1">
    <location>
        <begin position="57"/>
        <end position="79"/>
    </location>
</feature>
<evidence type="ECO:0000256" key="1">
    <source>
        <dbReference type="SAM" id="Phobius"/>
    </source>
</evidence>
<dbReference type="AlphaFoldDB" id="A0A7Z0PFK0"/>
<accession>A0A7Z0PFK0</accession>
<dbReference type="RefSeq" id="WP_180136318.1">
    <property type="nucleotide sequence ID" value="NZ_JABMKT010000036.1"/>
</dbReference>
<evidence type="ECO:0000313" key="3">
    <source>
        <dbReference type="Proteomes" id="UP000526184"/>
    </source>
</evidence>
<feature type="transmembrane region" description="Helical" evidence="1">
    <location>
        <begin position="6"/>
        <end position="24"/>
    </location>
</feature>
<comment type="caution">
    <text evidence="2">The sequence shown here is derived from an EMBL/GenBank/DDBJ whole genome shotgun (WGS) entry which is preliminary data.</text>
</comment>
<keyword evidence="1" id="KW-0812">Transmembrane</keyword>
<organism evidence="2 3">
    <name type="scientific">Streptobacillus felis</name>
    <dbReference type="NCBI Taxonomy" id="1384509"/>
    <lineage>
        <taxon>Bacteria</taxon>
        <taxon>Fusobacteriati</taxon>
        <taxon>Fusobacteriota</taxon>
        <taxon>Fusobacteriia</taxon>
        <taxon>Fusobacteriales</taxon>
        <taxon>Leptotrichiaceae</taxon>
        <taxon>Streptobacillus</taxon>
    </lineage>
</organism>
<reference evidence="2 3" key="1">
    <citation type="submission" date="2020-05" db="EMBL/GenBank/DDBJ databases">
        <title>Streptobacillus felis strain LHL191014123.</title>
        <authorList>
            <person name="Fawzy A."/>
            <person name="Rau J."/>
            <person name="Risse K."/>
            <person name="Schauerte N."/>
            <person name="Geiger C."/>
            <person name="Blom J."/>
            <person name="Imirzalioglu C."/>
            <person name="Falgenhauer J."/>
            <person name="Bach A."/>
            <person name="Herden C."/>
            <person name="Eisenberg T."/>
        </authorList>
    </citation>
    <scope>NUCLEOTIDE SEQUENCE [LARGE SCALE GENOMIC DNA]</scope>
    <source>
        <strain evidence="2 3">LHL191014123</strain>
    </source>
</reference>
<protein>
    <submittedName>
        <fullName evidence="2">Uncharacterized protein</fullName>
    </submittedName>
</protein>
<gene>
    <name evidence="2" type="ORF">HP397_05955</name>
</gene>
<name>A0A7Z0PFK0_9FUSO</name>
<dbReference type="EMBL" id="JABMKT010000036">
    <property type="protein sequence ID" value="NYV28344.1"/>
    <property type="molecule type" value="Genomic_DNA"/>
</dbReference>